<dbReference type="HOGENOM" id="CLU_150821_1_0_1"/>
<evidence type="ECO:0000313" key="2">
    <source>
        <dbReference type="EMBL" id="KIK74616.1"/>
    </source>
</evidence>
<feature type="signal peptide" evidence="1">
    <location>
        <begin position="1"/>
        <end position="24"/>
    </location>
</feature>
<evidence type="ECO:0000313" key="3">
    <source>
        <dbReference type="Proteomes" id="UP000054538"/>
    </source>
</evidence>
<evidence type="ECO:0000256" key="1">
    <source>
        <dbReference type="SAM" id="SignalP"/>
    </source>
</evidence>
<keyword evidence="3" id="KW-1185">Reference proteome</keyword>
<name>A0A0D0CU45_9AGAM</name>
<dbReference type="Proteomes" id="UP000054538">
    <property type="component" value="Unassembled WGS sequence"/>
</dbReference>
<keyword evidence="1" id="KW-0732">Signal</keyword>
<reference evidence="3" key="2">
    <citation type="submission" date="2015-01" db="EMBL/GenBank/DDBJ databases">
        <title>Evolutionary Origins and Diversification of the Mycorrhizal Mutualists.</title>
        <authorList>
            <consortium name="DOE Joint Genome Institute"/>
            <consortium name="Mycorrhizal Genomics Consortium"/>
            <person name="Kohler A."/>
            <person name="Kuo A."/>
            <person name="Nagy L.G."/>
            <person name="Floudas D."/>
            <person name="Copeland A."/>
            <person name="Barry K.W."/>
            <person name="Cichocki N."/>
            <person name="Veneault-Fourrey C."/>
            <person name="LaButti K."/>
            <person name="Lindquist E.A."/>
            <person name="Lipzen A."/>
            <person name="Lundell T."/>
            <person name="Morin E."/>
            <person name="Murat C."/>
            <person name="Riley R."/>
            <person name="Ohm R."/>
            <person name="Sun H."/>
            <person name="Tunlid A."/>
            <person name="Henrissat B."/>
            <person name="Grigoriev I.V."/>
            <person name="Hibbett D.S."/>
            <person name="Martin F."/>
        </authorList>
    </citation>
    <scope>NUCLEOTIDE SEQUENCE [LARGE SCALE GENOMIC DNA]</scope>
    <source>
        <strain evidence="3">Ve08.2h10</strain>
    </source>
</reference>
<dbReference type="InParanoid" id="A0A0D0CU45"/>
<gene>
    <name evidence="2" type="ORF">PAXRUDRAFT_531230</name>
</gene>
<protein>
    <submittedName>
        <fullName evidence="2">Uncharacterized protein</fullName>
    </submittedName>
</protein>
<accession>A0A0D0CU45</accession>
<dbReference type="AlphaFoldDB" id="A0A0D0CU45"/>
<organism evidence="2 3">
    <name type="scientific">Paxillus rubicundulus Ve08.2h10</name>
    <dbReference type="NCBI Taxonomy" id="930991"/>
    <lineage>
        <taxon>Eukaryota</taxon>
        <taxon>Fungi</taxon>
        <taxon>Dikarya</taxon>
        <taxon>Basidiomycota</taxon>
        <taxon>Agaricomycotina</taxon>
        <taxon>Agaricomycetes</taxon>
        <taxon>Agaricomycetidae</taxon>
        <taxon>Boletales</taxon>
        <taxon>Paxilineae</taxon>
        <taxon>Paxillaceae</taxon>
        <taxon>Paxillus</taxon>
    </lineage>
</organism>
<dbReference type="EMBL" id="KN828703">
    <property type="protein sequence ID" value="KIK74616.1"/>
    <property type="molecule type" value="Genomic_DNA"/>
</dbReference>
<feature type="chain" id="PRO_5002208826" evidence="1">
    <location>
        <begin position="25"/>
        <end position="97"/>
    </location>
</feature>
<proteinExistence type="predicted"/>
<reference evidence="2 3" key="1">
    <citation type="submission" date="2014-04" db="EMBL/GenBank/DDBJ databases">
        <authorList>
            <consortium name="DOE Joint Genome Institute"/>
            <person name="Kuo A."/>
            <person name="Kohler A."/>
            <person name="Jargeat P."/>
            <person name="Nagy L.G."/>
            <person name="Floudas D."/>
            <person name="Copeland A."/>
            <person name="Barry K.W."/>
            <person name="Cichocki N."/>
            <person name="Veneault-Fourrey C."/>
            <person name="LaButti K."/>
            <person name="Lindquist E.A."/>
            <person name="Lipzen A."/>
            <person name="Lundell T."/>
            <person name="Morin E."/>
            <person name="Murat C."/>
            <person name="Sun H."/>
            <person name="Tunlid A."/>
            <person name="Henrissat B."/>
            <person name="Grigoriev I.V."/>
            <person name="Hibbett D.S."/>
            <person name="Martin F."/>
            <person name="Nordberg H.P."/>
            <person name="Cantor M.N."/>
            <person name="Hua S.X."/>
        </authorList>
    </citation>
    <scope>NUCLEOTIDE SEQUENCE [LARGE SCALE GENOMIC DNA]</scope>
    <source>
        <strain evidence="2 3">Ve08.2h10</strain>
    </source>
</reference>
<sequence>MRFFLAFIASIASLSAYILMGVHAGCAVCPSKVAGESLVGHCVDKYGDTICYYPVGIDCYYDSHGKFFSGYTSCPAHVNLINTGCSTPCHQSPLPIS</sequence>